<sequence length="339" mass="37701">MAKRKKRQKIVKKPLWLVILLVCLSLTLSVIFEMNARNISLTPEHLLAYLKGEEIATEQPMSQPTIPATGEATFQFLNVGQGDATLIKGSDGTTILIDTGRYDDREKRIIGYLNEAIGTGGKIDLLIFTHGDSDHIGHGDLVLDYFDVKEVWMNGFDSTTKIYERLLDRISASKAVYKEPKRGETATFGEFQLEVLNPTEIPKSNTNDDSISVMLHFGTFSALFTGDASTRVEKELLTTQLPLQATLFQVGHHGSKDSNSLTFLQRVAPKIAVYSAGVNNTYGHPHIEAMNRIKEVGVTELYGTDQNGSITLTVKNDGSYTWQLEKGENLINTFNQKEK</sequence>
<dbReference type="Pfam" id="PF00753">
    <property type="entry name" value="Lactamase_B"/>
    <property type="match status" value="1"/>
</dbReference>
<dbReference type="Gene3D" id="3.60.15.10">
    <property type="entry name" value="Ribonuclease Z/Hydroxyacylglutathione hydrolase-like"/>
    <property type="match status" value="1"/>
</dbReference>
<dbReference type="PANTHER" id="PTHR30619">
    <property type="entry name" value="DNA INTERNALIZATION/COMPETENCE PROTEIN COMEC/REC2"/>
    <property type="match status" value="1"/>
</dbReference>
<evidence type="ECO:0000313" key="3">
    <source>
        <dbReference type="Proteomes" id="UP000198948"/>
    </source>
</evidence>
<dbReference type="CDD" id="cd07731">
    <property type="entry name" value="ComA-like_MBL-fold"/>
    <property type="match status" value="1"/>
</dbReference>
<evidence type="ECO:0000259" key="1">
    <source>
        <dbReference type="SMART" id="SM00849"/>
    </source>
</evidence>
<dbReference type="Proteomes" id="UP000198948">
    <property type="component" value="Unassembled WGS sequence"/>
</dbReference>
<dbReference type="STRING" id="142588.SAMN04488559_11174"/>
<keyword evidence="2" id="KW-0378">Hydrolase</keyword>
<proteinExistence type="predicted"/>
<dbReference type="RefSeq" id="WP_245706263.1">
    <property type="nucleotide sequence ID" value="NZ_FOHA01000011.1"/>
</dbReference>
<dbReference type="SMART" id="SM00849">
    <property type="entry name" value="Lactamase_B"/>
    <property type="match status" value="1"/>
</dbReference>
<dbReference type="GO" id="GO:0016787">
    <property type="term" value="F:hydrolase activity"/>
    <property type="evidence" value="ECO:0007669"/>
    <property type="project" value="UniProtKB-KW"/>
</dbReference>
<dbReference type="PANTHER" id="PTHR30619:SF7">
    <property type="entry name" value="BETA-LACTAMASE DOMAIN PROTEIN"/>
    <property type="match status" value="1"/>
</dbReference>
<organism evidence="2 3">
    <name type="scientific">Isobaculum melis</name>
    <dbReference type="NCBI Taxonomy" id="142588"/>
    <lineage>
        <taxon>Bacteria</taxon>
        <taxon>Bacillati</taxon>
        <taxon>Bacillota</taxon>
        <taxon>Bacilli</taxon>
        <taxon>Lactobacillales</taxon>
        <taxon>Carnobacteriaceae</taxon>
        <taxon>Isobaculum</taxon>
    </lineage>
</organism>
<reference evidence="2 3" key="1">
    <citation type="submission" date="2016-10" db="EMBL/GenBank/DDBJ databases">
        <authorList>
            <person name="de Groot N.N."/>
        </authorList>
    </citation>
    <scope>NUCLEOTIDE SEQUENCE [LARGE SCALE GENOMIC DNA]</scope>
    <source>
        <strain evidence="2 3">DSM 13760</strain>
    </source>
</reference>
<dbReference type="EMBL" id="FOHA01000011">
    <property type="protein sequence ID" value="SER93735.1"/>
    <property type="molecule type" value="Genomic_DNA"/>
</dbReference>
<name>A0A1H9T913_9LACT</name>
<dbReference type="AlphaFoldDB" id="A0A1H9T913"/>
<accession>A0A1H9T913</accession>
<protein>
    <submittedName>
        <fullName evidence="2">Metal-dependent hydrolase, beta-lactamase superfamily II</fullName>
    </submittedName>
</protein>
<dbReference type="InterPro" id="IPR036866">
    <property type="entry name" value="RibonucZ/Hydroxyglut_hydro"/>
</dbReference>
<dbReference type="InterPro" id="IPR035681">
    <property type="entry name" value="ComA-like_MBL"/>
</dbReference>
<dbReference type="InterPro" id="IPR052159">
    <property type="entry name" value="Competence_DNA_uptake"/>
</dbReference>
<evidence type="ECO:0000313" key="2">
    <source>
        <dbReference type="EMBL" id="SER93735.1"/>
    </source>
</evidence>
<dbReference type="SUPFAM" id="SSF56281">
    <property type="entry name" value="Metallo-hydrolase/oxidoreductase"/>
    <property type="match status" value="1"/>
</dbReference>
<dbReference type="InterPro" id="IPR001279">
    <property type="entry name" value="Metallo-B-lactamas"/>
</dbReference>
<keyword evidence="3" id="KW-1185">Reference proteome</keyword>
<feature type="domain" description="Metallo-beta-lactamase" evidence="1">
    <location>
        <begin position="81"/>
        <end position="278"/>
    </location>
</feature>
<gene>
    <name evidence="2" type="ORF">SAMN04488559_11174</name>
</gene>